<dbReference type="PRINTS" id="PR00310">
    <property type="entry name" value="ANTIPRLFBTG1"/>
</dbReference>
<dbReference type="EMBL" id="GITU01000746">
    <property type="protein sequence ID" value="MBC1169449.1"/>
    <property type="molecule type" value="Transcribed_RNA"/>
</dbReference>
<dbReference type="SUPFAM" id="SSF160696">
    <property type="entry name" value="BTG domain-like"/>
    <property type="match status" value="1"/>
</dbReference>
<feature type="compositionally biased region" description="Low complexity" evidence="2">
    <location>
        <begin position="162"/>
        <end position="180"/>
    </location>
</feature>
<evidence type="ECO:0000313" key="4">
    <source>
        <dbReference type="EMBL" id="MBC1169449.1"/>
    </source>
</evidence>
<dbReference type="InterPro" id="IPR033332">
    <property type="entry name" value="BTG"/>
</dbReference>
<evidence type="ECO:0000259" key="3">
    <source>
        <dbReference type="PROSITE" id="PS00960"/>
    </source>
</evidence>
<dbReference type="Pfam" id="PF07742">
    <property type="entry name" value="BTG"/>
    <property type="match status" value="1"/>
</dbReference>
<dbReference type="PANTHER" id="PTHR22978">
    <property type="entry name" value="B-CELL TRANSLOCATION GENE"/>
    <property type="match status" value="1"/>
</dbReference>
<protein>
    <submittedName>
        <fullName evidence="4">Putative anti-proliferation factor btg1/tob</fullName>
    </submittedName>
</protein>
<sequence>MRVEVHSAAQFLMNLLRVKQNKTLPENQLENFKGSLEDLLLIRYRSHWYPEVPTKGSGFRCIRINGKMDPIIEQAAVNVGLHPRTLKTMLPQELTLWIDPDGVSYRIGENGSICCLYEATSDARSSPSSDLSMSSDEFSLERRPEWNHITLLGYLDEPYPRSPRSSNNSSFSSSGTGNSPPLSPILAPATVNRYSHNQRHPHHQMHRTPNRPAYFNHWDGGINNYNDQLISIRR</sequence>
<reference evidence="4" key="1">
    <citation type="journal article" date="2020" name="BMC">
        <title>Leishmania infection induces a limited differential gene expression in the sand fly midgut.</title>
        <authorList>
            <person name="Coutinho-Abreu I.V."/>
            <person name="Serafim T.D."/>
            <person name="Meneses C."/>
            <person name="Kamhawi S."/>
            <person name="Oliveira F."/>
            <person name="Valenzuela J.G."/>
        </authorList>
    </citation>
    <scope>NUCLEOTIDE SEQUENCE</scope>
    <source>
        <strain evidence="4">Jacobina</strain>
        <tissue evidence="4">Midgut</tissue>
    </source>
</reference>
<dbReference type="PANTHER" id="PTHR22978:SF22">
    <property type="entry name" value="BTG FAMILY PROTEIN"/>
    <property type="match status" value="1"/>
</dbReference>
<proteinExistence type="inferred from homology"/>
<dbReference type="GO" id="GO:0005737">
    <property type="term" value="C:cytoplasm"/>
    <property type="evidence" value="ECO:0007669"/>
    <property type="project" value="TreeGrafter"/>
</dbReference>
<feature type="domain" description="Anti-proliferative protein" evidence="3">
    <location>
        <begin position="44"/>
        <end position="64"/>
    </location>
</feature>
<dbReference type="GO" id="GO:0005634">
    <property type="term" value="C:nucleus"/>
    <property type="evidence" value="ECO:0007669"/>
    <property type="project" value="TreeGrafter"/>
</dbReference>
<dbReference type="InterPro" id="IPR002087">
    <property type="entry name" value="Anti_prolifrtn"/>
</dbReference>
<dbReference type="AlphaFoldDB" id="A0A7G3AB77"/>
<comment type="similarity">
    <text evidence="1">Belongs to the BTG family.</text>
</comment>
<dbReference type="PROSITE" id="PS00960">
    <property type="entry name" value="BTG_1"/>
    <property type="match status" value="1"/>
</dbReference>
<accession>A0A7G3AB77</accession>
<evidence type="ECO:0000256" key="1">
    <source>
        <dbReference type="ARBA" id="ARBA00007989"/>
    </source>
</evidence>
<name>A0A7G3AB77_LUTLO</name>
<dbReference type="Gene3D" id="3.90.640.90">
    <property type="entry name" value="Anti-proliferative protein, N-terminal domain"/>
    <property type="match status" value="1"/>
</dbReference>
<dbReference type="SMART" id="SM00099">
    <property type="entry name" value="btg1"/>
    <property type="match status" value="1"/>
</dbReference>
<dbReference type="VEuPathDB" id="VectorBase:LLONM1_001696"/>
<dbReference type="GO" id="GO:0008285">
    <property type="term" value="P:negative regulation of cell population proliferation"/>
    <property type="evidence" value="ECO:0007669"/>
    <property type="project" value="TreeGrafter"/>
</dbReference>
<organism evidence="4">
    <name type="scientific">Lutzomyia longipalpis</name>
    <name type="common">Sand fly</name>
    <dbReference type="NCBI Taxonomy" id="7200"/>
    <lineage>
        <taxon>Eukaryota</taxon>
        <taxon>Metazoa</taxon>
        <taxon>Ecdysozoa</taxon>
        <taxon>Arthropoda</taxon>
        <taxon>Hexapoda</taxon>
        <taxon>Insecta</taxon>
        <taxon>Pterygota</taxon>
        <taxon>Neoptera</taxon>
        <taxon>Endopterygota</taxon>
        <taxon>Diptera</taxon>
        <taxon>Nematocera</taxon>
        <taxon>Psychodoidea</taxon>
        <taxon>Psychodidae</taxon>
        <taxon>Lutzomyia</taxon>
        <taxon>Lutzomyia</taxon>
    </lineage>
</organism>
<dbReference type="InterPro" id="IPR036054">
    <property type="entry name" value="BTG-like_sf"/>
</dbReference>
<evidence type="ECO:0000256" key="2">
    <source>
        <dbReference type="SAM" id="MobiDB-lite"/>
    </source>
</evidence>
<feature type="region of interest" description="Disordered" evidence="2">
    <location>
        <begin position="160"/>
        <end position="187"/>
    </location>
</feature>